<dbReference type="PANTHER" id="PTHR30572:SF4">
    <property type="entry name" value="ABC TRANSPORTER PERMEASE YTRF"/>
    <property type="match status" value="1"/>
</dbReference>
<dbReference type="RefSeq" id="WP_345144594.1">
    <property type="nucleotide sequence ID" value="NZ_BAABAT010000104.1"/>
</dbReference>
<dbReference type="Proteomes" id="UP001500620">
    <property type="component" value="Unassembled WGS sequence"/>
</dbReference>
<keyword evidence="5 7" id="KW-0472">Membrane</keyword>
<keyword evidence="3 7" id="KW-0812">Transmembrane</keyword>
<evidence type="ECO:0000256" key="7">
    <source>
        <dbReference type="SAM" id="Phobius"/>
    </source>
</evidence>
<evidence type="ECO:0000259" key="9">
    <source>
        <dbReference type="Pfam" id="PF12704"/>
    </source>
</evidence>
<dbReference type="Pfam" id="PF12704">
    <property type="entry name" value="MacB_PCD"/>
    <property type="match status" value="1"/>
</dbReference>
<keyword evidence="11" id="KW-1185">Reference proteome</keyword>
<protein>
    <submittedName>
        <fullName evidence="10">ABC transporter permease</fullName>
    </submittedName>
</protein>
<sequence>MISRVRAADLLPLATISMRSRPLRAVLSTLGIAIGIAAIVGVLGITRSSQADLLARIDRLGTNLLTVVNGHTVDGEEAQLPARAATGIARTEGVQRVTATADLARVPVFRTDRIPAYRTGGIDVRATDPSLRDTLDGQVATGVFLNEATTRYPVVVLGHDAATQLGINRVDAGTRVWLGEHWFTVAGVLRPFELAPEIDRAALIGLSVAAEYFGFDGHPTRLYVRTDTARTTLVAGMLARAANPAEPNSVSVSRPSDALASRLLVADSVTSLLLGLGAIALLVGGVGIANVMVISMLERRTEIGLRRALGAARRHIAVQFLSESLLLSLLGGAAGAVLGTAATYAVATSRGWQTLVPMAGVWAGLTAAFVIGAAAGLYPAVRAARLNPTDALRTS</sequence>
<accession>A0ABP8DW08</accession>
<feature type="domain" description="ABC3 transporter permease C-terminal" evidence="8">
    <location>
        <begin position="276"/>
        <end position="388"/>
    </location>
</feature>
<evidence type="ECO:0000256" key="4">
    <source>
        <dbReference type="ARBA" id="ARBA00022989"/>
    </source>
</evidence>
<evidence type="ECO:0000256" key="3">
    <source>
        <dbReference type="ARBA" id="ARBA00022692"/>
    </source>
</evidence>
<keyword evidence="4 7" id="KW-1133">Transmembrane helix</keyword>
<evidence type="ECO:0000256" key="5">
    <source>
        <dbReference type="ARBA" id="ARBA00023136"/>
    </source>
</evidence>
<reference evidence="11" key="1">
    <citation type="journal article" date="2019" name="Int. J. Syst. Evol. Microbiol.">
        <title>The Global Catalogue of Microorganisms (GCM) 10K type strain sequencing project: providing services to taxonomists for standard genome sequencing and annotation.</title>
        <authorList>
            <consortium name="The Broad Institute Genomics Platform"/>
            <consortium name="The Broad Institute Genome Sequencing Center for Infectious Disease"/>
            <person name="Wu L."/>
            <person name="Ma J."/>
        </authorList>
    </citation>
    <scope>NUCLEOTIDE SEQUENCE [LARGE SCALE GENOMIC DNA]</scope>
    <source>
        <strain evidence="11">JCM 17441</strain>
    </source>
</reference>
<comment type="caution">
    <text evidence="10">The sequence shown here is derived from an EMBL/GenBank/DDBJ whole genome shotgun (WGS) entry which is preliminary data.</text>
</comment>
<dbReference type="Pfam" id="PF02687">
    <property type="entry name" value="FtsX"/>
    <property type="match status" value="1"/>
</dbReference>
<evidence type="ECO:0000259" key="8">
    <source>
        <dbReference type="Pfam" id="PF02687"/>
    </source>
</evidence>
<evidence type="ECO:0000256" key="2">
    <source>
        <dbReference type="ARBA" id="ARBA00022475"/>
    </source>
</evidence>
<organism evidence="10 11">
    <name type="scientific">Dactylosporangium darangshiense</name>
    <dbReference type="NCBI Taxonomy" id="579108"/>
    <lineage>
        <taxon>Bacteria</taxon>
        <taxon>Bacillati</taxon>
        <taxon>Actinomycetota</taxon>
        <taxon>Actinomycetes</taxon>
        <taxon>Micromonosporales</taxon>
        <taxon>Micromonosporaceae</taxon>
        <taxon>Dactylosporangium</taxon>
    </lineage>
</organism>
<dbReference type="EMBL" id="BAABAT010000104">
    <property type="protein sequence ID" value="GAA4264168.1"/>
    <property type="molecule type" value="Genomic_DNA"/>
</dbReference>
<dbReference type="PANTHER" id="PTHR30572">
    <property type="entry name" value="MEMBRANE COMPONENT OF TRANSPORTER-RELATED"/>
    <property type="match status" value="1"/>
</dbReference>
<feature type="transmembrane region" description="Helical" evidence="7">
    <location>
        <begin position="324"/>
        <end position="347"/>
    </location>
</feature>
<dbReference type="InterPro" id="IPR025857">
    <property type="entry name" value="MacB_PCD"/>
</dbReference>
<keyword evidence="2" id="KW-1003">Cell membrane</keyword>
<comment type="subcellular location">
    <subcellularLocation>
        <location evidence="1">Cell membrane</location>
        <topology evidence="1">Multi-pass membrane protein</topology>
    </subcellularLocation>
</comment>
<evidence type="ECO:0000313" key="11">
    <source>
        <dbReference type="Proteomes" id="UP001500620"/>
    </source>
</evidence>
<feature type="transmembrane region" description="Helical" evidence="7">
    <location>
        <begin position="359"/>
        <end position="378"/>
    </location>
</feature>
<evidence type="ECO:0000256" key="6">
    <source>
        <dbReference type="ARBA" id="ARBA00038076"/>
    </source>
</evidence>
<dbReference type="InterPro" id="IPR003838">
    <property type="entry name" value="ABC3_permease_C"/>
</dbReference>
<feature type="domain" description="MacB-like periplasmic core" evidence="9">
    <location>
        <begin position="26"/>
        <end position="229"/>
    </location>
</feature>
<dbReference type="InterPro" id="IPR050250">
    <property type="entry name" value="Macrolide_Exporter_MacB"/>
</dbReference>
<feature type="transmembrane region" description="Helical" evidence="7">
    <location>
        <begin position="272"/>
        <end position="297"/>
    </location>
</feature>
<gene>
    <name evidence="10" type="ORF">GCM10022255_115310</name>
</gene>
<evidence type="ECO:0000256" key="1">
    <source>
        <dbReference type="ARBA" id="ARBA00004651"/>
    </source>
</evidence>
<proteinExistence type="inferred from homology"/>
<evidence type="ECO:0000313" key="10">
    <source>
        <dbReference type="EMBL" id="GAA4264168.1"/>
    </source>
</evidence>
<name>A0ABP8DW08_9ACTN</name>
<feature type="transmembrane region" description="Helical" evidence="7">
    <location>
        <begin position="25"/>
        <end position="45"/>
    </location>
</feature>
<comment type="similarity">
    <text evidence="6">Belongs to the ABC-4 integral membrane protein family.</text>
</comment>